<accession>A0A3M7SP32</accession>
<dbReference type="EMBL" id="REGN01001038">
    <property type="protein sequence ID" value="RNA37496.1"/>
    <property type="molecule type" value="Genomic_DNA"/>
</dbReference>
<sequence length="221" mass="25098">MLVVASHIATLNHQLFVLKPLFQLFQLVIELDVPHQLLAYRAVRGQLVFNALIQLSVRVKIGLYVTLERFLLLEKFYLVVERQRVRTLRQIARTPYPLLYPHVKLVHVPVQTKKSHRFAQLGGTTKFNVSLSLSISFRENICASAPCSRAHSFSNNCPPFLFNSMALCSDCFSIFFSKFSLVFAKRSKSSTIKMMPALNCCSNSPKLLLKMVSCELISETS</sequence>
<reference evidence="1 2" key="1">
    <citation type="journal article" date="2018" name="Sci. Rep.">
        <title>Genomic signatures of local adaptation to the degree of environmental predictability in rotifers.</title>
        <authorList>
            <person name="Franch-Gras L."/>
            <person name="Hahn C."/>
            <person name="Garcia-Roger E.M."/>
            <person name="Carmona M.J."/>
            <person name="Serra M."/>
            <person name="Gomez A."/>
        </authorList>
    </citation>
    <scope>NUCLEOTIDE SEQUENCE [LARGE SCALE GENOMIC DNA]</scope>
    <source>
        <strain evidence="1">HYR1</strain>
    </source>
</reference>
<dbReference type="Proteomes" id="UP000276133">
    <property type="component" value="Unassembled WGS sequence"/>
</dbReference>
<protein>
    <submittedName>
        <fullName evidence="1">Uncharacterized protein</fullName>
    </submittedName>
</protein>
<organism evidence="1 2">
    <name type="scientific">Brachionus plicatilis</name>
    <name type="common">Marine rotifer</name>
    <name type="synonym">Brachionus muelleri</name>
    <dbReference type="NCBI Taxonomy" id="10195"/>
    <lineage>
        <taxon>Eukaryota</taxon>
        <taxon>Metazoa</taxon>
        <taxon>Spiralia</taxon>
        <taxon>Gnathifera</taxon>
        <taxon>Rotifera</taxon>
        <taxon>Eurotatoria</taxon>
        <taxon>Monogononta</taxon>
        <taxon>Pseudotrocha</taxon>
        <taxon>Ploima</taxon>
        <taxon>Brachionidae</taxon>
        <taxon>Brachionus</taxon>
    </lineage>
</organism>
<gene>
    <name evidence="1" type="ORF">BpHYR1_005131</name>
</gene>
<keyword evidence="2" id="KW-1185">Reference proteome</keyword>
<comment type="caution">
    <text evidence="1">The sequence shown here is derived from an EMBL/GenBank/DDBJ whole genome shotgun (WGS) entry which is preliminary data.</text>
</comment>
<evidence type="ECO:0000313" key="1">
    <source>
        <dbReference type="EMBL" id="RNA37496.1"/>
    </source>
</evidence>
<evidence type="ECO:0000313" key="2">
    <source>
        <dbReference type="Proteomes" id="UP000276133"/>
    </source>
</evidence>
<dbReference type="AlphaFoldDB" id="A0A3M7SP32"/>
<name>A0A3M7SP32_BRAPC</name>
<proteinExistence type="predicted"/>